<evidence type="ECO:0000256" key="3">
    <source>
        <dbReference type="ARBA" id="ARBA00022832"/>
    </source>
</evidence>
<evidence type="ECO:0000256" key="4">
    <source>
        <dbReference type="ARBA" id="ARBA00023098"/>
    </source>
</evidence>
<dbReference type="PANTHER" id="PTHR43859">
    <property type="entry name" value="ACYL-ACTIVATING ENZYME"/>
    <property type="match status" value="1"/>
</dbReference>
<dbReference type="AlphaFoldDB" id="A0A382JTZ1"/>
<keyword evidence="3" id="KW-0276">Fatty acid metabolism</keyword>
<evidence type="ECO:0000313" key="6">
    <source>
        <dbReference type="EMBL" id="SVC15964.1"/>
    </source>
</evidence>
<dbReference type="InterPro" id="IPR000873">
    <property type="entry name" value="AMP-dep_synth/lig_dom"/>
</dbReference>
<protein>
    <recommendedName>
        <fullName evidence="5">AMP-dependent synthetase/ligase domain-containing protein</fullName>
    </recommendedName>
</protein>
<dbReference type="InterPro" id="IPR020845">
    <property type="entry name" value="AMP-binding_CS"/>
</dbReference>
<dbReference type="Pfam" id="PF00501">
    <property type="entry name" value="AMP-binding"/>
    <property type="match status" value="1"/>
</dbReference>
<name>A0A382JTZ1_9ZZZZ</name>
<dbReference type="PANTHER" id="PTHR43859:SF4">
    <property type="entry name" value="BUTANOATE--COA LIGASE AAE1-RELATED"/>
    <property type="match status" value="1"/>
</dbReference>
<keyword evidence="4" id="KW-0443">Lipid metabolism</keyword>
<dbReference type="Gene3D" id="3.40.50.12780">
    <property type="entry name" value="N-terminal domain of ligase-like"/>
    <property type="match status" value="1"/>
</dbReference>
<evidence type="ECO:0000256" key="1">
    <source>
        <dbReference type="ARBA" id="ARBA00006432"/>
    </source>
</evidence>
<dbReference type="EMBL" id="UINC01076624">
    <property type="protein sequence ID" value="SVC15964.1"/>
    <property type="molecule type" value="Genomic_DNA"/>
</dbReference>
<accession>A0A382JTZ1</accession>
<dbReference type="InterPro" id="IPR042099">
    <property type="entry name" value="ANL_N_sf"/>
</dbReference>
<proteinExistence type="inferred from homology"/>
<reference evidence="6" key="1">
    <citation type="submission" date="2018-05" db="EMBL/GenBank/DDBJ databases">
        <authorList>
            <person name="Lanie J.A."/>
            <person name="Ng W.-L."/>
            <person name="Kazmierczak K.M."/>
            <person name="Andrzejewski T.M."/>
            <person name="Davidsen T.M."/>
            <person name="Wayne K.J."/>
            <person name="Tettelin H."/>
            <person name="Glass J.I."/>
            <person name="Rusch D."/>
            <person name="Podicherti R."/>
            <person name="Tsui H.-C.T."/>
            <person name="Winkler M.E."/>
        </authorList>
    </citation>
    <scope>NUCLEOTIDE SEQUENCE</scope>
</reference>
<keyword evidence="2" id="KW-0436">Ligase</keyword>
<evidence type="ECO:0000256" key="2">
    <source>
        <dbReference type="ARBA" id="ARBA00022598"/>
    </source>
</evidence>
<dbReference type="SUPFAM" id="SSF56801">
    <property type="entry name" value="Acetyl-CoA synthetase-like"/>
    <property type="match status" value="1"/>
</dbReference>
<evidence type="ECO:0000259" key="5">
    <source>
        <dbReference type="Pfam" id="PF00501"/>
    </source>
</evidence>
<feature type="non-terminal residue" evidence="6">
    <location>
        <position position="263"/>
    </location>
</feature>
<gene>
    <name evidence="6" type="ORF">METZ01_LOCUS268818</name>
</gene>
<organism evidence="6">
    <name type="scientific">marine metagenome</name>
    <dbReference type="NCBI Taxonomy" id="408172"/>
    <lineage>
        <taxon>unclassified sequences</taxon>
        <taxon>metagenomes</taxon>
        <taxon>ecological metagenomes</taxon>
    </lineage>
</organism>
<dbReference type="GO" id="GO:0006631">
    <property type="term" value="P:fatty acid metabolic process"/>
    <property type="evidence" value="ECO:0007669"/>
    <property type="project" value="UniProtKB-KW"/>
</dbReference>
<comment type="similarity">
    <text evidence="1">Belongs to the ATP-dependent AMP-binding enzyme family.</text>
</comment>
<dbReference type="GO" id="GO:0016874">
    <property type="term" value="F:ligase activity"/>
    <property type="evidence" value="ECO:0007669"/>
    <property type="project" value="UniProtKB-KW"/>
</dbReference>
<sequence>MNKNPANFVPLTPISFLHRTADIYGENTSVIYENRIYTWSESRERCVRIASSLNSHGVKPGDTVSILAFNTPEMFESHFSIPMAGAVLNSINVRLDAGTIAHILNDSNAKMLLVDRELFEVASEALSISSSNPKVVLINDAFAESKPNVTENTIEYESLVENGDPSFKWQKPDDEWQPLSLNYTSGTTGQPKGVVYHHRGSYLMSMGTVIGWELPNHPVYLYSVPMFHCNGWGHAWTMAAVAGTVICLRAFSPEKVFDLLDKH</sequence>
<feature type="domain" description="AMP-dependent synthetase/ligase" evidence="5">
    <location>
        <begin position="18"/>
        <end position="263"/>
    </location>
</feature>
<dbReference type="PROSITE" id="PS00455">
    <property type="entry name" value="AMP_BINDING"/>
    <property type="match status" value="1"/>
</dbReference>